<accession>A0A147KN51</accession>
<dbReference type="AlphaFoldDB" id="A0A147KN51"/>
<feature type="domain" description="DUF5753" evidence="1">
    <location>
        <begin position="106"/>
        <end position="272"/>
    </location>
</feature>
<dbReference type="SUPFAM" id="SSF47413">
    <property type="entry name" value="lambda repressor-like DNA-binding domains"/>
    <property type="match status" value="1"/>
</dbReference>
<comment type="caution">
    <text evidence="2">The sequence shown here is derived from an EMBL/GenBank/DDBJ whole genome shotgun (WGS) entry which is preliminary data.</text>
</comment>
<evidence type="ECO:0000313" key="2">
    <source>
        <dbReference type="EMBL" id="KUP98668.1"/>
    </source>
</evidence>
<dbReference type="CDD" id="cd00093">
    <property type="entry name" value="HTH_XRE"/>
    <property type="match status" value="1"/>
</dbReference>
<dbReference type="Proteomes" id="UP000074382">
    <property type="component" value="Unassembled WGS sequence"/>
</dbReference>
<protein>
    <recommendedName>
        <fullName evidence="1">DUF5753 domain-containing protein</fullName>
    </recommendedName>
</protein>
<sequence length="278" mass="31372">MAVSPTLSKRRLSKRLRELREAKRMTADAVVERAHALGGTRWSASKITRLERDEWLRPRVEDVELLLDVYDVTDLAERAELVRLAREARQRGWWAAYDDVLGRGALTGLEPGASRIRTVELTVIPGLLQTPDYARAVIQAGGIHDDAEVNRRVEARMLRQRILAGPDTPQLWAIIDVAALRKADTAQLRHLIDVQRRDLRVRVLPDEVGPHAAVSGGFTLLDFDGDSTVVYTENPVTQALTDDPDRVREWELVYQYVSASALSVEESRTLIQDLIDRQ</sequence>
<evidence type="ECO:0000313" key="3">
    <source>
        <dbReference type="Proteomes" id="UP000074382"/>
    </source>
</evidence>
<evidence type="ECO:0000259" key="1">
    <source>
        <dbReference type="Pfam" id="PF19054"/>
    </source>
</evidence>
<dbReference type="PATRIC" id="fig|665004.4.peg.2547"/>
<dbReference type="Pfam" id="PF19054">
    <property type="entry name" value="DUF5753"/>
    <property type="match status" value="1"/>
</dbReference>
<dbReference type="InterPro" id="IPR010982">
    <property type="entry name" value="Lambda_DNA-bd_dom_sf"/>
</dbReference>
<dbReference type="STRING" id="665004.AC529_00020"/>
<reference evidence="3" key="1">
    <citation type="journal article" date="2017" name="Acta Aliment.">
        <title>Plant polysaccharide degrading enzyme system of Thermpbifida cellulosilytica TB100 revealed by de novo genome project data.</title>
        <authorList>
            <person name="Toth A."/>
            <person name="Baka E."/>
            <person name="Luzics S."/>
            <person name="Bata-Vidacs I."/>
            <person name="Nagy I."/>
            <person name="Balint B."/>
            <person name="Herceg R."/>
            <person name="Olasz F."/>
            <person name="Wilk T."/>
            <person name="Nagy T."/>
            <person name="Kriszt B."/>
            <person name="Nagy I."/>
            <person name="Kukolya J."/>
        </authorList>
    </citation>
    <scope>NUCLEOTIDE SEQUENCE [LARGE SCALE GENOMIC DNA]</scope>
    <source>
        <strain evidence="3">TB100</strain>
    </source>
</reference>
<dbReference type="OrthoDB" id="5177725at2"/>
<dbReference type="InterPro" id="IPR043917">
    <property type="entry name" value="DUF5753"/>
</dbReference>
<proteinExistence type="predicted"/>
<keyword evidence="3" id="KW-1185">Reference proteome</keyword>
<dbReference type="InterPro" id="IPR001387">
    <property type="entry name" value="Cro/C1-type_HTH"/>
</dbReference>
<gene>
    <name evidence="2" type="ORF">AC529_00020</name>
</gene>
<organism evidence="2 3">
    <name type="scientific">Thermobifida cellulosilytica TB100</name>
    <dbReference type="NCBI Taxonomy" id="665004"/>
    <lineage>
        <taxon>Bacteria</taxon>
        <taxon>Bacillati</taxon>
        <taxon>Actinomycetota</taxon>
        <taxon>Actinomycetes</taxon>
        <taxon>Streptosporangiales</taxon>
        <taxon>Nocardiopsidaceae</taxon>
        <taxon>Thermobifida</taxon>
    </lineage>
</organism>
<dbReference type="GO" id="GO:0003677">
    <property type="term" value="F:DNA binding"/>
    <property type="evidence" value="ECO:0007669"/>
    <property type="project" value="InterPro"/>
</dbReference>
<dbReference type="Gene3D" id="1.10.260.40">
    <property type="entry name" value="lambda repressor-like DNA-binding domains"/>
    <property type="match status" value="1"/>
</dbReference>
<dbReference type="Pfam" id="PF13560">
    <property type="entry name" value="HTH_31"/>
    <property type="match status" value="1"/>
</dbReference>
<name>A0A147KN51_THECS</name>
<dbReference type="EMBL" id="LGEM01000001">
    <property type="protein sequence ID" value="KUP98668.1"/>
    <property type="molecule type" value="Genomic_DNA"/>
</dbReference>